<dbReference type="STRING" id="215243.A0A0D2DM98"/>
<dbReference type="GeneID" id="27357181"/>
<organism evidence="3 4">
    <name type="scientific">Exophiala oligosperma</name>
    <dbReference type="NCBI Taxonomy" id="215243"/>
    <lineage>
        <taxon>Eukaryota</taxon>
        <taxon>Fungi</taxon>
        <taxon>Dikarya</taxon>
        <taxon>Ascomycota</taxon>
        <taxon>Pezizomycotina</taxon>
        <taxon>Eurotiomycetes</taxon>
        <taxon>Chaetothyriomycetidae</taxon>
        <taxon>Chaetothyriales</taxon>
        <taxon>Herpotrichiellaceae</taxon>
        <taxon>Exophiala</taxon>
    </lineage>
</organism>
<dbReference type="HOGENOM" id="CLU_115019_0_1_1"/>
<dbReference type="EMBL" id="KN847335">
    <property type="protein sequence ID" value="KIW44067.1"/>
    <property type="molecule type" value="Genomic_DNA"/>
</dbReference>
<dbReference type="RefSeq" id="XP_016264284.1">
    <property type="nucleotide sequence ID" value="XM_016406078.1"/>
</dbReference>
<evidence type="ECO:0000313" key="4">
    <source>
        <dbReference type="Proteomes" id="UP000053342"/>
    </source>
</evidence>
<dbReference type="GO" id="GO:0016491">
    <property type="term" value="F:oxidoreductase activity"/>
    <property type="evidence" value="ECO:0007669"/>
    <property type="project" value="InterPro"/>
</dbReference>
<comment type="similarity">
    <text evidence="1">Belongs to the tpcK family.</text>
</comment>
<dbReference type="InterPro" id="IPR009799">
    <property type="entry name" value="EthD_dom"/>
</dbReference>
<gene>
    <name evidence="3" type="ORF">PV06_05107</name>
</gene>
<feature type="domain" description="EthD" evidence="2">
    <location>
        <begin position="12"/>
        <end position="107"/>
    </location>
</feature>
<dbReference type="Proteomes" id="UP000053342">
    <property type="component" value="Unassembled WGS sequence"/>
</dbReference>
<keyword evidence="4" id="KW-1185">Reference proteome</keyword>
<evidence type="ECO:0000313" key="3">
    <source>
        <dbReference type="EMBL" id="KIW44068.1"/>
    </source>
</evidence>
<dbReference type="EMBL" id="KN847335">
    <property type="protein sequence ID" value="KIW44068.1"/>
    <property type="molecule type" value="Genomic_DNA"/>
</dbReference>
<protein>
    <recommendedName>
        <fullName evidence="2">EthD domain-containing protein</fullName>
    </recommendedName>
</protein>
<reference evidence="3 4" key="1">
    <citation type="submission" date="2015-01" db="EMBL/GenBank/DDBJ databases">
        <title>The Genome Sequence of Exophiala oligosperma CBS72588.</title>
        <authorList>
            <consortium name="The Broad Institute Genomics Platform"/>
            <person name="Cuomo C."/>
            <person name="de Hoog S."/>
            <person name="Gorbushina A."/>
            <person name="Stielow B."/>
            <person name="Teixiera M."/>
            <person name="Abouelleil A."/>
            <person name="Chapman S.B."/>
            <person name="Priest M."/>
            <person name="Young S.K."/>
            <person name="Wortman J."/>
            <person name="Nusbaum C."/>
            <person name="Birren B."/>
        </authorList>
    </citation>
    <scope>NUCLEOTIDE SEQUENCE [LARGE SCALE GENOMIC DNA]</scope>
    <source>
        <strain evidence="3 4">CBS 72588</strain>
    </source>
</reference>
<proteinExistence type="inferred from homology"/>
<dbReference type="InterPro" id="IPR011008">
    <property type="entry name" value="Dimeric_a/b-barrel"/>
</dbReference>
<dbReference type="Pfam" id="PF07110">
    <property type="entry name" value="EthD"/>
    <property type="match status" value="1"/>
</dbReference>
<name>A0A0D2DM98_9EURO</name>
<sequence length="132" mass="15077">MVCKVTTLIRRKEGISEEEFHHYWSGPHARVILAHPLAKEKIIEYSQYHTQKTELAKIQGLPAAAVGDEWDGMVTITVEKIEDFNEMHAHPYYAEFITPDELRFGDPAKVLVMVGYDEPKIVDRKVVRGVTA</sequence>
<dbReference type="OrthoDB" id="4120842at2759"/>
<dbReference type="SUPFAM" id="SSF54909">
    <property type="entry name" value="Dimeric alpha+beta barrel"/>
    <property type="match status" value="1"/>
</dbReference>
<dbReference type="AlphaFoldDB" id="A0A0D2DM98"/>
<dbReference type="Gene3D" id="3.30.70.100">
    <property type="match status" value="1"/>
</dbReference>
<evidence type="ECO:0000256" key="1">
    <source>
        <dbReference type="ARBA" id="ARBA00005986"/>
    </source>
</evidence>
<dbReference type="VEuPathDB" id="FungiDB:PV06_05107"/>
<dbReference type="RefSeq" id="XP_016264283.1">
    <property type="nucleotide sequence ID" value="XM_016406077.1"/>
</dbReference>
<accession>A0A0D2DM98</accession>
<evidence type="ECO:0000259" key="2">
    <source>
        <dbReference type="Pfam" id="PF07110"/>
    </source>
</evidence>